<dbReference type="Pfam" id="PF13361">
    <property type="entry name" value="UvrD_C"/>
    <property type="match status" value="1"/>
</dbReference>
<dbReference type="NCBIfam" id="TIGR00609">
    <property type="entry name" value="recB"/>
    <property type="match status" value="1"/>
</dbReference>
<dbReference type="EMBL" id="PIPV01000009">
    <property type="protein sequence ID" value="RUO51689.1"/>
    <property type="molecule type" value="Genomic_DNA"/>
</dbReference>
<dbReference type="EC" id="3.1.11.5" evidence="15"/>
<keyword evidence="7 15" id="KW-0269">Exonuclease</keyword>
<dbReference type="GO" id="GO:0005524">
    <property type="term" value="F:ATP binding"/>
    <property type="evidence" value="ECO:0007669"/>
    <property type="project" value="UniProtKB-UniRule"/>
</dbReference>
<dbReference type="InterPro" id="IPR014016">
    <property type="entry name" value="UvrD-like_ATP-bd"/>
</dbReference>
<dbReference type="InterPro" id="IPR004586">
    <property type="entry name" value="RecB"/>
</dbReference>
<keyword evidence="3 15" id="KW-0547">Nucleotide-binding</keyword>
<keyword evidence="5 15" id="KW-0378">Hydrolase</keyword>
<feature type="binding site" evidence="15">
    <location>
        <position position="1130"/>
    </location>
    <ligand>
        <name>Mg(2+)</name>
        <dbReference type="ChEBI" id="CHEBI:18420"/>
    </ligand>
</feature>
<accession>A0A432XSJ5</accession>
<comment type="function">
    <text evidence="15">A helicase/nuclease that prepares dsDNA breaks (DSB) for recombinational DNA repair. Binds to DSBs and unwinds DNA via a highly rapid and processive ATP-dependent bidirectional helicase activity. Unwinds dsDNA until it encounters a Chi (crossover hotspot instigator) sequence from the 3' direction. Cuts ssDNA a few nucleotides 3' to the Chi site. The properties and activities of the enzyme are changed at Chi. The Chi-altered holoenzyme produces a long 3'-ssDNA overhang and facilitates RecA-binding to the ssDNA for homologous DNA recombination and repair. Holoenzyme degrades any linearized DNA that is unable to undergo homologous recombination. In the holoenzyme this subunit contributes ATPase, 3'-5' helicase, exonuclease activity and loads RecA onto ssDNA.</text>
</comment>
<dbReference type="HAMAP" id="MF_01485">
    <property type="entry name" value="RecB"/>
    <property type="match status" value="1"/>
</dbReference>
<dbReference type="EC" id="5.6.2.4" evidence="15"/>
<evidence type="ECO:0000256" key="9">
    <source>
        <dbReference type="ARBA" id="ARBA00022842"/>
    </source>
</evidence>
<comment type="cofactor">
    <cofactor evidence="15">
        <name>Mg(2+)</name>
        <dbReference type="ChEBI" id="CHEBI:18420"/>
    </cofactor>
    <text evidence="15">Binds 1 Mg(2+) ion per subunit.</text>
</comment>
<evidence type="ECO:0000256" key="7">
    <source>
        <dbReference type="ARBA" id="ARBA00022839"/>
    </source>
</evidence>
<dbReference type="PANTHER" id="PTHR11070">
    <property type="entry name" value="UVRD / RECB / PCRA DNA HELICASE FAMILY MEMBER"/>
    <property type="match status" value="1"/>
</dbReference>
<protein>
    <recommendedName>
        <fullName evidence="15">RecBCD enzyme subunit RecB</fullName>
        <ecNumber evidence="15">3.1.11.5</ecNumber>
        <ecNumber evidence="15">5.6.2.4</ecNumber>
    </recommendedName>
    <alternativeName>
        <fullName evidence="15">DNA 3'-5' helicase subunit RecB</fullName>
    </alternativeName>
    <alternativeName>
        <fullName evidence="15">Exonuclease V subunit RecB</fullName>
        <shortName evidence="15">ExoV subunit RecB</shortName>
    </alternativeName>
    <alternativeName>
        <fullName evidence="15">Helicase/nuclease RecBCD subunit RecB</fullName>
    </alternativeName>
</protein>
<evidence type="ECO:0000256" key="3">
    <source>
        <dbReference type="ARBA" id="ARBA00022741"/>
    </source>
</evidence>
<evidence type="ECO:0000256" key="10">
    <source>
        <dbReference type="ARBA" id="ARBA00023125"/>
    </source>
</evidence>
<comment type="subunit">
    <text evidence="15">Heterotrimer of RecB, RecC and RecD. All subunits contribute to DNA-binding. Interacts with RecA.</text>
</comment>
<feature type="domain" description="UvrD-like helicase ATP-binding" evidence="17">
    <location>
        <begin position="1"/>
        <end position="464"/>
    </location>
</feature>
<sequence length="1230" mass="139614">MSQVLQNPLDFPLFGSRLIEASAGTGKTYTIAALYVRLVIGMRAESDAGTPLESPLLPRNILVMTFTKAATEELSDRIRARLAEAARYFRNVESQSADPFLTQLRHACESQGESLNYLARLLELASESMDEAAVKTIHGWCQSMLKEHAFASGSLFTQNVETDDEELRRQAAEDYFRRFIYQSDSATQAALLAVFDTPEKIMAQLSRVGERQHTGDGDDIAARLQMEAERYQNELKVLKQDAGPEFENVLADLDGVAGVAQKTKQIQKFADWCNSDAETDVKFTDANWRTIGEKDLHTLYEKKLGGAELPAHWQAVVQFTAQFERIHQVKRGFDELINDHATQWVKARFTALQNQRAEMNHDDMLTRLRDALRGPDGEQLAATIRQQYPIALVDEFQDTDPVQYEIFNRIYRLKDPLPDTGIFLIGDPKQAIYSFRNADIFTYLKARRDTEGRHYSLATNFRSSTQMVDAVNHLFERAEQFERGAFLFKQSDKNELPFEPVSANGVKTTFKHRLRSQQLAPAPALYCSVSEQQKRKKSDAFNHLAAHHAQLIVDLLNDPEAGYYNEQDALDERVSAKDMAILVNNFAEADAIRTALAARGVKSVYLSERESVYAQPVARDLLYILKACAAPRNASALKTAVAAPLLNLSLAELIRLHDDENTWEKIVDTFIAFHEVWRSQGVLAMLHRLMHHFQVPATLLQDKINGERKLADALHIAELLQQTSMALEGMAALVNDFAEKVYERQSFGANRRTQRDEQQLRLESDDDLVKVITIHKSKGLQYPLVFLPFVTYTPQEQHRVKPPMTYHDEQGDVQVLWSKDDPAKARVIDELLAEDLRKLYVAVTRAQHATFITLENVGQFEHNPLAYLLGEGALSDTLYQATSEAWDKPGVSVVSRLEQDETFEALREQARQHTTLVAREMPRTQLLDRWWVSSYSALRYQASNDYLHSGPQTAVEMNLLEEAGSRRGEETLDADPLSYLPSHLHRFPKGATPGTLLHNVLEQCAITGFSNVVAEPQQVDEIIQQALRGEAWDEYRDMLKHWLMHYLALPMRFSDSLPAIALTELEVYKAEPEFWLPVSELQAVKLDQLIQRHIHSGHTRPNLEGAQLNGMLKGFIDLVFEHQGQYFVVDYKSNWLGVSDDDYSAVAMTEKILASRYDVQYVLYTLALHRQLRQRLGTDYDYDTHMGGIAYLFLRGNHAETGGVYRARPPYALIAELDAMFDGKESHDVA</sequence>
<keyword evidence="6 15" id="KW-0347">Helicase</keyword>
<evidence type="ECO:0000256" key="1">
    <source>
        <dbReference type="ARBA" id="ARBA00022722"/>
    </source>
</evidence>
<feature type="region of interest" description="DNA-binding and helicase activity, interacts with RecC" evidence="15">
    <location>
        <begin position="1"/>
        <end position="900"/>
    </location>
</feature>
<comment type="catalytic activity">
    <reaction evidence="13 15">
        <text>Couples ATP hydrolysis with the unwinding of duplex DNA by translocating in the 3'-5' direction.</text>
        <dbReference type="EC" id="5.6.2.4"/>
    </reaction>
</comment>
<evidence type="ECO:0000313" key="19">
    <source>
        <dbReference type="EMBL" id="RUO51689.1"/>
    </source>
</evidence>
<dbReference type="Gene3D" id="3.40.50.300">
    <property type="entry name" value="P-loop containing nucleotide triphosphate hydrolases"/>
    <property type="match status" value="2"/>
</dbReference>
<feature type="binding site" evidence="16">
    <location>
        <begin position="21"/>
        <end position="28"/>
    </location>
    <ligand>
        <name>ATP</name>
        <dbReference type="ChEBI" id="CHEBI:30616"/>
    </ligand>
</feature>
<dbReference type="GO" id="GO:0008854">
    <property type="term" value="F:exodeoxyribonuclease V activity"/>
    <property type="evidence" value="ECO:0007669"/>
    <property type="project" value="UniProtKB-EC"/>
</dbReference>
<dbReference type="Proteomes" id="UP000287330">
    <property type="component" value="Unassembled WGS sequence"/>
</dbReference>
<evidence type="ECO:0000313" key="20">
    <source>
        <dbReference type="Proteomes" id="UP000287330"/>
    </source>
</evidence>
<dbReference type="GO" id="GO:0005829">
    <property type="term" value="C:cytosol"/>
    <property type="evidence" value="ECO:0007669"/>
    <property type="project" value="TreeGrafter"/>
</dbReference>
<dbReference type="GO" id="GO:0016887">
    <property type="term" value="F:ATP hydrolysis activity"/>
    <property type="evidence" value="ECO:0007669"/>
    <property type="project" value="RHEA"/>
</dbReference>
<dbReference type="Pfam" id="PF12705">
    <property type="entry name" value="PDDEXK_1"/>
    <property type="match status" value="1"/>
</dbReference>
<keyword evidence="1 15" id="KW-0540">Nuclease</keyword>
<dbReference type="GO" id="GO:0000724">
    <property type="term" value="P:double-strand break repair via homologous recombination"/>
    <property type="evidence" value="ECO:0007669"/>
    <property type="project" value="UniProtKB-UniRule"/>
</dbReference>
<dbReference type="InterPro" id="IPR011604">
    <property type="entry name" value="PDDEXK-like_dom_sf"/>
</dbReference>
<comment type="miscellaneous">
    <text evidence="15">In the RecBCD complex, RecB has a slow 3'-5' helicase, an exonuclease activity and loads RecA onto ssDNA, RecD has a fast 5'-3' helicase activity, while RecC stimulates the ATPase and processivity of the RecB helicase and contributes to recognition of the Chi site.</text>
</comment>
<feature type="active site" description="For nuclease activity" evidence="15">
    <location>
        <position position="1130"/>
    </location>
</feature>
<evidence type="ECO:0000256" key="2">
    <source>
        <dbReference type="ARBA" id="ARBA00022723"/>
    </source>
</evidence>
<reference evidence="20" key="1">
    <citation type="journal article" date="2018" name="Front. Microbiol.">
        <title>Genome-Based Analysis Reveals the Taxonomy and Diversity of the Family Idiomarinaceae.</title>
        <authorList>
            <person name="Liu Y."/>
            <person name="Lai Q."/>
            <person name="Shao Z."/>
        </authorList>
    </citation>
    <scope>NUCLEOTIDE SEQUENCE [LARGE SCALE GENOMIC DNA]</scope>
    <source>
        <strain evidence="20">F23</strain>
    </source>
</reference>
<dbReference type="InterPro" id="IPR000212">
    <property type="entry name" value="DNA_helicase_UvrD/REP"/>
</dbReference>
<keyword evidence="11 15" id="KW-0234">DNA repair</keyword>
<evidence type="ECO:0000259" key="18">
    <source>
        <dbReference type="PROSITE" id="PS51217"/>
    </source>
</evidence>
<dbReference type="RefSeq" id="WP_110575491.1">
    <property type="nucleotide sequence ID" value="NZ_PIPV01000009.1"/>
</dbReference>
<dbReference type="InterPro" id="IPR014017">
    <property type="entry name" value="DNA_helicase_UvrD-like_C"/>
</dbReference>
<dbReference type="InterPro" id="IPR038726">
    <property type="entry name" value="PDDEXK_AddAB-type"/>
</dbReference>
<keyword evidence="9 15" id="KW-0460">Magnesium</keyword>
<dbReference type="InterPro" id="IPR011335">
    <property type="entry name" value="Restrct_endonuc-II-like"/>
</dbReference>
<dbReference type="GO" id="GO:0043138">
    <property type="term" value="F:3'-5' DNA helicase activity"/>
    <property type="evidence" value="ECO:0007669"/>
    <property type="project" value="UniProtKB-UniRule"/>
</dbReference>
<evidence type="ECO:0000256" key="8">
    <source>
        <dbReference type="ARBA" id="ARBA00022840"/>
    </source>
</evidence>
<comment type="similarity">
    <text evidence="15">Belongs to the helicase family. UvrD subfamily.</text>
</comment>
<comment type="caution">
    <text evidence="19">The sequence shown here is derived from an EMBL/GenBank/DDBJ whole genome shotgun (WGS) entry which is preliminary data.</text>
</comment>
<dbReference type="OrthoDB" id="9810135at2"/>
<dbReference type="SUPFAM" id="SSF52540">
    <property type="entry name" value="P-loop containing nucleoside triphosphate hydrolases"/>
    <property type="match status" value="1"/>
</dbReference>
<evidence type="ECO:0000256" key="15">
    <source>
        <dbReference type="HAMAP-Rule" id="MF_01485"/>
    </source>
</evidence>
<evidence type="ECO:0000256" key="4">
    <source>
        <dbReference type="ARBA" id="ARBA00022763"/>
    </source>
</evidence>
<proteinExistence type="inferred from homology"/>
<evidence type="ECO:0000256" key="16">
    <source>
        <dbReference type="PROSITE-ProRule" id="PRU00560"/>
    </source>
</evidence>
<dbReference type="InterPro" id="IPR027417">
    <property type="entry name" value="P-loop_NTPase"/>
</dbReference>
<dbReference type="Gene3D" id="3.90.320.10">
    <property type="match status" value="1"/>
</dbReference>
<gene>
    <name evidence="15 19" type="primary">recB</name>
    <name evidence="19" type="ORF">CWE25_10440</name>
</gene>
<keyword evidence="12 15" id="KW-0413">Isomerase</keyword>
<evidence type="ECO:0000256" key="13">
    <source>
        <dbReference type="ARBA" id="ARBA00034617"/>
    </source>
</evidence>
<keyword evidence="2 15" id="KW-0479">Metal-binding</keyword>
<dbReference type="PANTHER" id="PTHR11070:SF23">
    <property type="entry name" value="RECBCD ENZYME SUBUNIT RECB"/>
    <property type="match status" value="1"/>
</dbReference>
<feature type="region of interest" description="Nuclease activity, interacts with RecD and RecA" evidence="15">
    <location>
        <begin position="929"/>
        <end position="1230"/>
    </location>
</feature>
<evidence type="ECO:0000256" key="12">
    <source>
        <dbReference type="ARBA" id="ARBA00023235"/>
    </source>
</evidence>
<dbReference type="GO" id="GO:0000287">
    <property type="term" value="F:magnesium ion binding"/>
    <property type="evidence" value="ECO:0007669"/>
    <property type="project" value="UniProtKB-UniRule"/>
</dbReference>
<dbReference type="AlphaFoldDB" id="A0A432XSJ5"/>
<dbReference type="GO" id="GO:0009338">
    <property type="term" value="C:exodeoxyribonuclease V complex"/>
    <property type="evidence" value="ECO:0007669"/>
    <property type="project" value="TreeGrafter"/>
</dbReference>
<dbReference type="Pfam" id="PF00580">
    <property type="entry name" value="UvrD-helicase"/>
    <property type="match status" value="1"/>
</dbReference>
<evidence type="ECO:0000259" key="17">
    <source>
        <dbReference type="PROSITE" id="PS51198"/>
    </source>
</evidence>
<dbReference type="SUPFAM" id="SSF52980">
    <property type="entry name" value="Restriction endonuclease-like"/>
    <property type="match status" value="1"/>
</dbReference>
<organism evidence="19 20">
    <name type="scientific">Idiomarina fontislapidosi</name>
    <dbReference type="NCBI Taxonomy" id="263723"/>
    <lineage>
        <taxon>Bacteria</taxon>
        <taxon>Pseudomonadati</taxon>
        <taxon>Pseudomonadota</taxon>
        <taxon>Gammaproteobacteria</taxon>
        <taxon>Alteromonadales</taxon>
        <taxon>Idiomarinaceae</taxon>
        <taxon>Idiomarina</taxon>
    </lineage>
</organism>
<dbReference type="PROSITE" id="PS51198">
    <property type="entry name" value="UVRD_HELICASE_ATP_BIND"/>
    <property type="match status" value="1"/>
</dbReference>
<evidence type="ECO:0000256" key="14">
    <source>
        <dbReference type="ARBA" id="ARBA00048988"/>
    </source>
</evidence>
<feature type="binding site" evidence="15">
    <location>
        <position position="1117"/>
    </location>
    <ligand>
        <name>Mg(2+)</name>
        <dbReference type="ChEBI" id="CHEBI:18420"/>
    </ligand>
</feature>
<feature type="binding site" evidence="15">
    <location>
        <position position="998"/>
    </location>
    <ligand>
        <name>Mg(2+)</name>
        <dbReference type="ChEBI" id="CHEBI:18420"/>
    </ligand>
</feature>
<dbReference type="GO" id="GO:0003677">
    <property type="term" value="F:DNA binding"/>
    <property type="evidence" value="ECO:0007669"/>
    <property type="project" value="UniProtKB-UniRule"/>
</dbReference>
<comment type="catalytic activity">
    <reaction evidence="15">
        <text>Exonucleolytic cleavage (in the presence of ATP) in either 5'- to 3'- or 3'- to 5'-direction to yield 5'-phosphooligonucleotides.</text>
        <dbReference type="EC" id="3.1.11.5"/>
    </reaction>
</comment>
<dbReference type="Gene3D" id="1.10.3170.10">
    <property type="entry name" value="Recbcd, chain B, domain 2"/>
    <property type="match status" value="1"/>
</dbReference>
<keyword evidence="10 15" id="KW-0238">DNA-binding</keyword>
<comment type="domain">
    <text evidence="15">The N-terminal DNA-binding domain is a ssDNA-dependent ATPase and has ATP-dependent 3'-5' helicase function. This domain interacts with RecC.</text>
</comment>
<keyword evidence="8 15" id="KW-0067">ATP-binding</keyword>
<name>A0A432XSJ5_9GAMM</name>
<dbReference type="PROSITE" id="PS51217">
    <property type="entry name" value="UVRD_HELICASE_CTER"/>
    <property type="match status" value="1"/>
</dbReference>
<dbReference type="Gene3D" id="1.10.486.10">
    <property type="entry name" value="PCRA, domain 4"/>
    <property type="match status" value="1"/>
</dbReference>
<keyword evidence="20" id="KW-1185">Reference proteome</keyword>
<dbReference type="CDD" id="cd22352">
    <property type="entry name" value="RecB_C-like"/>
    <property type="match status" value="1"/>
</dbReference>
<feature type="domain" description="UvrD-like helicase C-terminal" evidence="18">
    <location>
        <begin position="497"/>
        <end position="779"/>
    </location>
</feature>
<evidence type="ECO:0000256" key="11">
    <source>
        <dbReference type="ARBA" id="ARBA00023204"/>
    </source>
</evidence>
<comment type="domain">
    <text evidence="15">The C-terminal domain has nuclease activity and interacts with RecD. It interacts with RecA, facilitating its loading onto ssDNA.</text>
</comment>
<evidence type="ECO:0000256" key="6">
    <source>
        <dbReference type="ARBA" id="ARBA00022806"/>
    </source>
</evidence>
<keyword evidence="4 15" id="KW-0227">DNA damage</keyword>
<comment type="catalytic activity">
    <reaction evidence="14 15">
        <text>ATP + H2O = ADP + phosphate + H(+)</text>
        <dbReference type="Rhea" id="RHEA:13065"/>
        <dbReference type="ChEBI" id="CHEBI:15377"/>
        <dbReference type="ChEBI" id="CHEBI:15378"/>
        <dbReference type="ChEBI" id="CHEBI:30616"/>
        <dbReference type="ChEBI" id="CHEBI:43474"/>
        <dbReference type="ChEBI" id="CHEBI:456216"/>
        <dbReference type="EC" id="5.6.2.4"/>
    </reaction>
</comment>
<evidence type="ECO:0000256" key="5">
    <source>
        <dbReference type="ARBA" id="ARBA00022801"/>
    </source>
</evidence>